<proteinExistence type="predicted"/>
<protein>
    <submittedName>
        <fullName evidence="1">Uncharacterized protein</fullName>
    </submittedName>
</protein>
<name>A0A3P3F5I2_9HYPH</name>
<accession>A0A3P3F5I2</accession>
<keyword evidence="2" id="KW-1185">Reference proteome</keyword>
<comment type="caution">
    <text evidence="1">The sequence shown here is derived from an EMBL/GenBank/DDBJ whole genome shotgun (WGS) entry which is preliminary data.</text>
</comment>
<sequence length="84" mass="9389">MRRIIKRQATRVGCLLATEPTFSHGPSRGNEPEACQLRRQLDEVAGRHVEGAIVADADNAAQRQHVRLEPSLHLVSHLNFRADI</sequence>
<dbReference type="RefSeq" id="WP_125004860.1">
    <property type="nucleotide sequence ID" value="NZ_RQXT01000047.1"/>
</dbReference>
<organism evidence="1 2">
    <name type="scientific">Mesorhizobium tamadayense</name>
    <dbReference type="NCBI Taxonomy" id="425306"/>
    <lineage>
        <taxon>Bacteria</taxon>
        <taxon>Pseudomonadati</taxon>
        <taxon>Pseudomonadota</taxon>
        <taxon>Alphaproteobacteria</taxon>
        <taxon>Hyphomicrobiales</taxon>
        <taxon>Phyllobacteriaceae</taxon>
        <taxon>Mesorhizobium</taxon>
    </lineage>
</organism>
<gene>
    <name evidence="1" type="ORF">EH240_28575</name>
</gene>
<dbReference type="Proteomes" id="UP000273786">
    <property type="component" value="Unassembled WGS sequence"/>
</dbReference>
<evidence type="ECO:0000313" key="1">
    <source>
        <dbReference type="EMBL" id="RRH93904.1"/>
    </source>
</evidence>
<dbReference type="EMBL" id="RQXT01000047">
    <property type="protein sequence ID" value="RRH93904.1"/>
    <property type="molecule type" value="Genomic_DNA"/>
</dbReference>
<reference evidence="1 2" key="1">
    <citation type="submission" date="2018-11" db="EMBL/GenBank/DDBJ databases">
        <title>the genome of Mesorhizobium tamadayense DSM 28320.</title>
        <authorList>
            <person name="Gao J."/>
        </authorList>
    </citation>
    <scope>NUCLEOTIDE SEQUENCE [LARGE SCALE GENOMIC DNA]</scope>
    <source>
        <strain evidence="1 2">DSM 28320</strain>
    </source>
</reference>
<evidence type="ECO:0000313" key="2">
    <source>
        <dbReference type="Proteomes" id="UP000273786"/>
    </source>
</evidence>
<dbReference type="AlphaFoldDB" id="A0A3P3F5I2"/>